<evidence type="ECO:0008006" key="3">
    <source>
        <dbReference type="Google" id="ProtNLM"/>
    </source>
</evidence>
<evidence type="ECO:0000313" key="1">
    <source>
        <dbReference type="EMBL" id="KDQ48949.1"/>
    </source>
</evidence>
<accession>A0A067P2J3</accession>
<dbReference type="InParanoid" id="A0A067P2J3"/>
<dbReference type="HOGENOM" id="CLU_172948_0_0_1"/>
<proteinExistence type="predicted"/>
<organism evidence="1 2">
    <name type="scientific">Jaapia argillacea MUCL 33604</name>
    <dbReference type="NCBI Taxonomy" id="933084"/>
    <lineage>
        <taxon>Eukaryota</taxon>
        <taxon>Fungi</taxon>
        <taxon>Dikarya</taxon>
        <taxon>Basidiomycota</taxon>
        <taxon>Agaricomycotina</taxon>
        <taxon>Agaricomycetes</taxon>
        <taxon>Agaricomycetidae</taxon>
        <taxon>Jaapiales</taxon>
        <taxon>Jaapiaceae</taxon>
        <taxon>Jaapia</taxon>
    </lineage>
</organism>
<dbReference type="OrthoDB" id="2748701at2759"/>
<protein>
    <recommendedName>
        <fullName evidence="3">F-box domain-containing protein</fullName>
    </recommendedName>
</protein>
<keyword evidence="2" id="KW-1185">Reference proteome</keyword>
<dbReference type="Proteomes" id="UP000027265">
    <property type="component" value="Unassembled WGS sequence"/>
</dbReference>
<gene>
    <name evidence="1" type="ORF">JAAARDRAFT_108474</name>
</gene>
<sequence>EQCPPEIWLRIFSQACTDGGQTGASLSSVSRAFKHVSAEMRYQSVALHGLHRMRSFAATLESTPHILRRVRHLYI</sequence>
<dbReference type="AlphaFoldDB" id="A0A067P2J3"/>
<evidence type="ECO:0000313" key="2">
    <source>
        <dbReference type="Proteomes" id="UP000027265"/>
    </source>
</evidence>
<feature type="non-terminal residue" evidence="1">
    <location>
        <position position="75"/>
    </location>
</feature>
<dbReference type="EMBL" id="KL197904">
    <property type="protein sequence ID" value="KDQ48949.1"/>
    <property type="molecule type" value="Genomic_DNA"/>
</dbReference>
<dbReference type="STRING" id="933084.A0A067P2J3"/>
<name>A0A067P2J3_9AGAM</name>
<reference evidence="2" key="1">
    <citation type="journal article" date="2014" name="Proc. Natl. Acad. Sci. U.S.A.">
        <title>Extensive sampling of basidiomycete genomes demonstrates inadequacy of the white-rot/brown-rot paradigm for wood decay fungi.</title>
        <authorList>
            <person name="Riley R."/>
            <person name="Salamov A.A."/>
            <person name="Brown D.W."/>
            <person name="Nagy L.G."/>
            <person name="Floudas D."/>
            <person name="Held B.W."/>
            <person name="Levasseur A."/>
            <person name="Lombard V."/>
            <person name="Morin E."/>
            <person name="Otillar R."/>
            <person name="Lindquist E.A."/>
            <person name="Sun H."/>
            <person name="LaButti K.M."/>
            <person name="Schmutz J."/>
            <person name="Jabbour D."/>
            <person name="Luo H."/>
            <person name="Baker S.E."/>
            <person name="Pisabarro A.G."/>
            <person name="Walton J.D."/>
            <person name="Blanchette R.A."/>
            <person name="Henrissat B."/>
            <person name="Martin F."/>
            <person name="Cullen D."/>
            <person name="Hibbett D.S."/>
            <person name="Grigoriev I.V."/>
        </authorList>
    </citation>
    <scope>NUCLEOTIDE SEQUENCE [LARGE SCALE GENOMIC DNA]</scope>
    <source>
        <strain evidence="2">MUCL 33604</strain>
    </source>
</reference>
<feature type="non-terminal residue" evidence="1">
    <location>
        <position position="1"/>
    </location>
</feature>